<proteinExistence type="predicted"/>
<keyword evidence="6 8" id="KW-1133">Transmembrane helix</keyword>
<dbReference type="InterPro" id="IPR057475">
    <property type="entry name" value="CUT_C"/>
</dbReference>
<dbReference type="WBParaSite" id="ASIM_0001138401-mRNA-1">
    <property type="protein sequence ID" value="ASIM_0001138401-mRNA-1"/>
    <property type="gene ID" value="ASIM_0001138401"/>
</dbReference>
<dbReference type="GO" id="GO:0042302">
    <property type="term" value="F:structural constituent of cuticle"/>
    <property type="evidence" value="ECO:0007669"/>
    <property type="project" value="UniProtKB-KW"/>
</dbReference>
<dbReference type="PROSITE" id="PS51034">
    <property type="entry name" value="ZP_2"/>
    <property type="match status" value="1"/>
</dbReference>
<evidence type="ECO:0000256" key="3">
    <source>
        <dbReference type="ARBA" id="ARBA00022475"/>
    </source>
</evidence>
<dbReference type="GO" id="GO:0005886">
    <property type="term" value="C:plasma membrane"/>
    <property type="evidence" value="ECO:0007669"/>
    <property type="project" value="UniProtKB-SubCell"/>
</dbReference>
<dbReference type="InterPro" id="IPR056953">
    <property type="entry name" value="CUT_N"/>
</dbReference>
<keyword evidence="4 8" id="KW-0812">Transmembrane</keyword>
<protein>
    <submittedName>
        <fullName evidence="10">ZP domain-containing protein</fullName>
    </submittedName>
</protein>
<sequence length="319" mass="35703">LDIVTAQPFLGNIFVKGHSKDVECRRSFAINNTNSYALSLGNCGMQRLRSVNPRGINFVVTLIVSFHPNGFITKNDRAFHLNCFYMERNEILTAAIRVSELTSSVLSHEPVMPTCKYSVKRGSVNGPQVKFANIGETVFHVWECNGGGMGMLVKKCFVTDGEGEQHAVVDLYGYKSIVFHMSSSTLSENLRAMLWNHVFSIFLQPPNCKRHRERRQSVDTKLMNDERFEVDLVSPQMLIADVDEDVTRIDEQHSSNMNLLCTSQILIALLPFCVLTVIAIVCSIVRLVCDKHSSTESTKSSSSSFFCNCLSSCKPYLPA</sequence>
<evidence type="ECO:0000256" key="8">
    <source>
        <dbReference type="SAM" id="Phobius"/>
    </source>
</evidence>
<evidence type="ECO:0000256" key="6">
    <source>
        <dbReference type="ARBA" id="ARBA00022989"/>
    </source>
</evidence>
<comment type="subcellular location">
    <subcellularLocation>
        <location evidence="1">Cell membrane</location>
        <topology evidence="1">Single-pass type I membrane protein</topology>
    </subcellularLocation>
</comment>
<dbReference type="AlphaFoldDB" id="A0A0M3JTL5"/>
<feature type="transmembrane region" description="Helical" evidence="8">
    <location>
        <begin position="265"/>
        <end position="289"/>
    </location>
</feature>
<evidence type="ECO:0000256" key="1">
    <source>
        <dbReference type="ARBA" id="ARBA00004251"/>
    </source>
</evidence>
<keyword evidence="3" id="KW-1003">Cell membrane</keyword>
<evidence type="ECO:0000256" key="4">
    <source>
        <dbReference type="ARBA" id="ARBA00022692"/>
    </source>
</evidence>
<evidence type="ECO:0000256" key="7">
    <source>
        <dbReference type="ARBA" id="ARBA00023136"/>
    </source>
</evidence>
<dbReference type="InterPro" id="IPR001507">
    <property type="entry name" value="ZP_dom"/>
</dbReference>
<dbReference type="Pfam" id="PF25057">
    <property type="entry name" value="CUT_N"/>
    <property type="match status" value="1"/>
</dbReference>
<dbReference type="PANTHER" id="PTHR22907:SF32">
    <property type="entry name" value="ZP DOMAIN-CONTAINING PROTEIN"/>
    <property type="match status" value="1"/>
</dbReference>
<evidence type="ECO:0000259" key="9">
    <source>
        <dbReference type="PROSITE" id="PS51034"/>
    </source>
</evidence>
<organism evidence="10">
    <name type="scientific">Anisakis simplex</name>
    <name type="common">Herring worm</name>
    <dbReference type="NCBI Taxonomy" id="6269"/>
    <lineage>
        <taxon>Eukaryota</taxon>
        <taxon>Metazoa</taxon>
        <taxon>Ecdysozoa</taxon>
        <taxon>Nematoda</taxon>
        <taxon>Chromadorea</taxon>
        <taxon>Rhabditida</taxon>
        <taxon>Spirurina</taxon>
        <taxon>Ascaridomorpha</taxon>
        <taxon>Ascaridoidea</taxon>
        <taxon>Anisakidae</taxon>
        <taxon>Anisakis</taxon>
        <taxon>Anisakis simplex complex</taxon>
    </lineage>
</organism>
<accession>A0A0M3JTL5</accession>
<dbReference type="SMART" id="SM00241">
    <property type="entry name" value="ZP"/>
    <property type="match status" value="1"/>
</dbReference>
<evidence type="ECO:0000256" key="5">
    <source>
        <dbReference type="ARBA" id="ARBA00022729"/>
    </source>
</evidence>
<evidence type="ECO:0000313" key="10">
    <source>
        <dbReference type="WBParaSite" id="ASIM_0001138401-mRNA-1"/>
    </source>
</evidence>
<feature type="domain" description="ZP" evidence="9">
    <location>
        <begin position="1"/>
        <end position="237"/>
    </location>
</feature>
<keyword evidence="2" id="KW-0193">Cuticle</keyword>
<keyword evidence="7 8" id="KW-0472">Membrane</keyword>
<dbReference type="PANTHER" id="PTHR22907">
    <property type="entry name" value="GH04558P"/>
    <property type="match status" value="1"/>
</dbReference>
<name>A0A0M3JTL5_ANISI</name>
<keyword evidence="5" id="KW-0732">Signal</keyword>
<dbReference type="InterPro" id="IPR051962">
    <property type="entry name" value="Cuticlin"/>
</dbReference>
<evidence type="ECO:0000256" key="2">
    <source>
        <dbReference type="ARBA" id="ARBA00022460"/>
    </source>
</evidence>
<dbReference type="Pfam" id="PF25301">
    <property type="entry name" value="CUT_C"/>
    <property type="match status" value="1"/>
</dbReference>
<reference evidence="10" key="1">
    <citation type="submission" date="2017-02" db="UniProtKB">
        <authorList>
            <consortium name="WormBaseParasite"/>
        </authorList>
    </citation>
    <scope>IDENTIFICATION</scope>
</reference>